<proteinExistence type="predicted"/>
<keyword evidence="2" id="KW-1185">Reference proteome</keyword>
<evidence type="ECO:0000313" key="2">
    <source>
        <dbReference type="Proteomes" id="UP000199321"/>
    </source>
</evidence>
<accession>A0A1G7FSW6</accession>
<evidence type="ECO:0000313" key="1">
    <source>
        <dbReference type="EMBL" id="SDE79013.1"/>
    </source>
</evidence>
<protein>
    <submittedName>
        <fullName evidence="1">DNA polymerase-3 subunit gamma/tau</fullName>
    </submittedName>
</protein>
<dbReference type="EMBL" id="FNBA01000002">
    <property type="protein sequence ID" value="SDE79013.1"/>
    <property type="molecule type" value="Genomic_DNA"/>
</dbReference>
<sequence>MIVAWNEYTKIVEEDGKFNLLSHLSMGVPRLEGTIIHLEFPNHTIKVEVERAKFDLLNYLREKLENYDVSLSIEVNETAVKRYAYTAREKFDKLKEKNPLIDTLRKEFDLDI</sequence>
<dbReference type="Proteomes" id="UP000199321">
    <property type="component" value="Unassembled WGS sequence"/>
</dbReference>
<dbReference type="AlphaFoldDB" id="A0A1G7FSW6"/>
<organism evidence="1 2">
    <name type="scientific">Ulvibacter litoralis</name>
    <dbReference type="NCBI Taxonomy" id="227084"/>
    <lineage>
        <taxon>Bacteria</taxon>
        <taxon>Pseudomonadati</taxon>
        <taxon>Bacteroidota</taxon>
        <taxon>Flavobacteriia</taxon>
        <taxon>Flavobacteriales</taxon>
        <taxon>Flavobacteriaceae</taxon>
        <taxon>Ulvibacter</taxon>
    </lineage>
</organism>
<reference evidence="1 2" key="1">
    <citation type="submission" date="2016-10" db="EMBL/GenBank/DDBJ databases">
        <authorList>
            <person name="de Groot N.N."/>
        </authorList>
    </citation>
    <scope>NUCLEOTIDE SEQUENCE [LARGE SCALE GENOMIC DNA]</scope>
    <source>
        <strain evidence="1 2">DSM 16195</strain>
    </source>
</reference>
<name>A0A1G7FSW6_9FLAO</name>
<dbReference type="STRING" id="227084.SAMN05421855_102758"/>
<gene>
    <name evidence="1" type="ORF">SAMN05421855_102758</name>
</gene>